<dbReference type="EMBL" id="CP036434">
    <property type="protein sequence ID" value="QDV08165.1"/>
    <property type="molecule type" value="Genomic_DNA"/>
</dbReference>
<protein>
    <recommendedName>
        <fullName evidence="2">DUF1206 domain-containing protein</fullName>
    </recommendedName>
</protein>
<sequence length="279" mass="29177">MTQVSDMTSPMDTNASAWIERLARAGYLAKGVVYGAVGVLAVMAAVGSGATGEKTGSSGAIHAIAEQPFGRVLLAFVALGLVGYVVWRLVEAIQDPDGRGTDAKGIAVRIGFAISALTYAALALLAGRIALGMGSGGGSDSKEELTARVMAQPFGQWAVALAGVVVVGIGLRHFQRAWTASFMKKYKTHEMSEKEIQAARHIGRFGISARGVTFCMIGAFIVQAAMRSNPDGATKGLGEALSKLSQQTYGPYLLGLVAAGFIAYGVYCVSRAKYRAFKT</sequence>
<keyword evidence="1" id="KW-0472">Membrane</keyword>
<organism evidence="3 4">
    <name type="scientific">Saltatorellus ferox</name>
    <dbReference type="NCBI Taxonomy" id="2528018"/>
    <lineage>
        <taxon>Bacteria</taxon>
        <taxon>Pseudomonadati</taxon>
        <taxon>Planctomycetota</taxon>
        <taxon>Planctomycetia</taxon>
        <taxon>Planctomycetia incertae sedis</taxon>
        <taxon>Saltatorellus</taxon>
    </lineage>
</organism>
<feature type="domain" description="DUF1206" evidence="2">
    <location>
        <begin position="205"/>
        <end position="275"/>
    </location>
</feature>
<feature type="transmembrane region" description="Helical" evidence="1">
    <location>
        <begin position="72"/>
        <end position="90"/>
    </location>
</feature>
<dbReference type="Proteomes" id="UP000320390">
    <property type="component" value="Chromosome"/>
</dbReference>
<name>A0A518EVP7_9BACT</name>
<feature type="transmembrane region" description="Helical" evidence="1">
    <location>
        <begin position="207"/>
        <end position="226"/>
    </location>
</feature>
<dbReference type="AlphaFoldDB" id="A0A518EVP7"/>
<feature type="domain" description="DUF1206" evidence="2">
    <location>
        <begin position="25"/>
        <end position="93"/>
    </location>
</feature>
<accession>A0A518EVP7</accession>
<gene>
    <name evidence="3" type="ORF">Poly30_37010</name>
</gene>
<feature type="transmembrane region" description="Helical" evidence="1">
    <location>
        <begin position="154"/>
        <end position="174"/>
    </location>
</feature>
<dbReference type="Pfam" id="PF06724">
    <property type="entry name" value="DUF1206"/>
    <property type="match status" value="3"/>
</dbReference>
<evidence type="ECO:0000313" key="4">
    <source>
        <dbReference type="Proteomes" id="UP000320390"/>
    </source>
</evidence>
<keyword evidence="1" id="KW-1133">Transmembrane helix</keyword>
<evidence type="ECO:0000259" key="2">
    <source>
        <dbReference type="Pfam" id="PF06724"/>
    </source>
</evidence>
<feature type="transmembrane region" description="Helical" evidence="1">
    <location>
        <begin position="249"/>
        <end position="269"/>
    </location>
</feature>
<feature type="transmembrane region" description="Helical" evidence="1">
    <location>
        <begin position="110"/>
        <end position="134"/>
    </location>
</feature>
<reference evidence="3 4" key="1">
    <citation type="submission" date="2019-02" db="EMBL/GenBank/DDBJ databases">
        <title>Deep-cultivation of Planctomycetes and their phenomic and genomic characterization uncovers novel biology.</title>
        <authorList>
            <person name="Wiegand S."/>
            <person name="Jogler M."/>
            <person name="Boedeker C."/>
            <person name="Pinto D."/>
            <person name="Vollmers J."/>
            <person name="Rivas-Marin E."/>
            <person name="Kohn T."/>
            <person name="Peeters S.H."/>
            <person name="Heuer A."/>
            <person name="Rast P."/>
            <person name="Oberbeckmann S."/>
            <person name="Bunk B."/>
            <person name="Jeske O."/>
            <person name="Meyerdierks A."/>
            <person name="Storesund J.E."/>
            <person name="Kallscheuer N."/>
            <person name="Luecker S."/>
            <person name="Lage O.M."/>
            <person name="Pohl T."/>
            <person name="Merkel B.J."/>
            <person name="Hornburger P."/>
            <person name="Mueller R.-W."/>
            <person name="Bruemmer F."/>
            <person name="Labrenz M."/>
            <person name="Spormann A.M."/>
            <person name="Op den Camp H."/>
            <person name="Overmann J."/>
            <person name="Amann R."/>
            <person name="Jetten M.S.M."/>
            <person name="Mascher T."/>
            <person name="Medema M.H."/>
            <person name="Devos D.P."/>
            <person name="Kaster A.-K."/>
            <person name="Ovreas L."/>
            <person name="Rohde M."/>
            <person name="Galperin M.Y."/>
            <person name="Jogler C."/>
        </authorList>
    </citation>
    <scope>NUCLEOTIDE SEQUENCE [LARGE SCALE GENOMIC DNA]</scope>
    <source>
        <strain evidence="3 4">Poly30</strain>
    </source>
</reference>
<keyword evidence="1" id="KW-0812">Transmembrane</keyword>
<evidence type="ECO:0000313" key="3">
    <source>
        <dbReference type="EMBL" id="QDV08165.1"/>
    </source>
</evidence>
<feature type="transmembrane region" description="Helical" evidence="1">
    <location>
        <begin position="31"/>
        <end position="52"/>
    </location>
</feature>
<keyword evidence="4" id="KW-1185">Reference proteome</keyword>
<feature type="domain" description="DUF1206" evidence="2">
    <location>
        <begin position="110"/>
        <end position="179"/>
    </location>
</feature>
<evidence type="ECO:0000256" key="1">
    <source>
        <dbReference type="SAM" id="Phobius"/>
    </source>
</evidence>
<proteinExistence type="predicted"/>
<dbReference type="InterPro" id="IPR009597">
    <property type="entry name" value="DUF1206"/>
</dbReference>